<feature type="transmembrane region" description="Helical" evidence="1">
    <location>
        <begin position="48"/>
        <end position="66"/>
    </location>
</feature>
<dbReference type="AlphaFoldDB" id="A0A1H6I1E6"/>
<dbReference type="RefSeq" id="WP_092814773.1">
    <property type="nucleotide sequence ID" value="NZ_FNWU01000001.1"/>
</dbReference>
<gene>
    <name evidence="2" type="ORF">SAMN05192561_101884</name>
</gene>
<organism evidence="2 3">
    <name type="scientific">Halopenitus malekzadehii</name>
    <dbReference type="NCBI Taxonomy" id="1267564"/>
    <lineage>
        <taxon>Archaea</taxon>
        <taxon>Methanobacteriati</taxon>
        <taxon>Methanobacteriota</taxon>
        <taxon>Stenosarchaea group</taxon>
        <taxon>Halobacteria</taxon>
        <taxon>Halobacteriales</taxon>
        <taxon>Haloferacaceae</taxon>
        <taxon>Halopenitus</taxon>
    </lineage>
</organism>
<protein>
    <submittedName>
        <fullName evidence="2">Uncharacterized protein</fullName>
    </submittedName>
</protein>
<keyword evidence="1" id="KW-0812">Transmembrane</keyword>
<dbReference type="Proteomes" id="UP000199215">
    <property type="component" value="Unassembled WGS sequence"/>
</dbReference>
<keyword evidence="1" id="KW-0472">Membrane</keyword>
<dbReference type="OrthoDB" id="305986at2157"/>
<evidence type="ECO:0000313" key="2">
    <source>
        <dbReference type="EMBL" id="SEH42296.1"/>
    </source>
</evidence>
<accession>A0A1H6I1E6</accession>
<sequence length="94" mass="10648">MDVNPRILKAYLDHFLPRDVVGPVIIVFSLEGVIDGIFSLYVPDAYETVGWGIIFILAIITVAYWGRVDEPALEELQERIDDIQEQQATDEEPS</sequence>
<evidence type="ECO:0000256" key="1">
    <source>
        <dbReference type="SAM" id="Phobius"/>
    </source>
</evidence>
<reference evidence="2 3" key="1">
    <citation type="submission" date="2016-10" db="EMBL/GenBank/DDBJ databases">
        <authorList>
            <person name="de Groot N.N."/>
        </authorList>
    </citation>
    <scope>NUCLEOTIDE SEQUENCE [LARGE SCALE GENOMIC DNA]</scope>
    <source>
        <strain evidence="2 3">IBRC-M10418</strain>
    </source>
</reference>
<name>A0A1H6I1E6_9EURY</name>
<keyword evidence="1" id="KW-1133">Transmembrane helix</keyword>
<proteinExistence type="predicted"/>
<evidence type="ECO:0000313" key="3">
    <source>
        <dbReference type="Proteomes" id="UP000199215"/>
    </source>
</evidence>
<dbReference type="EMBL" id="FNWU01000001">
    <property type="protein sequence ID" value="SEH42296.1"/>
    <property type="molecule type" value="Genomic_DNA"/>
</dbReference>
<keyword evidence="3" id="KW-1185">Reference proteome</keyword>
<feature type="transmembrane region" description="Helical" evidence="1">
    <location>
        <begin position="20"/>
        <end position="42"/>
    </location>
</feature>